<dbReference type="AlphaFoldDB" id="A0A8J3DUV8"/>
<dbReference type="RefSeq" id="WP_189492519.1">
    <property type="nucleotide sequence ID" value="NZ_BMZO01000011.1"/>
</dbReference>
<feature type="region of interest" description="Disordered" evidence="1">
    <location>
        <begin position="1"/>
        <end position="92"/>
    </location>
</feature>
<dbReference type="EMBL" id="BMZO01000011">
    <property type="protein sequence ID" value="GHC79492.1"/>
    <property type="molecule type" value="Genomic_DNA"/>
</dbReference>
<accession>A0A8J3DUV8</accession>
<comment type="caution">
    <text evidence="2">The sequence shown here is derived from an EMBL/GenBank/DDBJ whole genome shotgun (WGS) entry which is preliminary data.</text>
</comment>
<evidence type="ECO:0000313" key="3">
    <source>
        <dbReference type="Proteomes" id="UP000641137"/>
    </source>
</evidence>
<gene>
    <name evidence="2" type="ORF">GCM10010136_32080</name>
</gene>
<organism evidence="2 3">
    <name type="scientific">Limoniibacter endophyticus</name>
    <dbReference type="NCBI Taxonomy" id="1565040"/>
    <lineage>
        <taxon>Bacteria</taxon>
        <taxon>Pseudomonadati</taxon>
        <taxon>Pseudomonadota</taxon>
        <taxon>Alphaproteobacteria</taxon>
        <taxon>Hyphomicrobiales</taxon>
        <taxon>Bartonellaceae</taxon>
        <taxon>Limoniibacter</taxon>
    </lineage>
</organism>
<dbReference type="Proteomes" id="UP000641137">
    <property type="component" value="Unassembled WGS sequence"/>
</dbReference>
<evidence type="ECO:0000256" key="1">
    <source>
        <dbReference type="SAM" id="MobiDB-lite"/>
    </source>
</evidence>
<protein>
    <submittedName>
        <fullName evidence="2">Uncharacterized protein</fullName>
    </submittedName>
</protein>
<keyword evidence="3" id="KW-1185">Reference proteome</keyword>
<evidence type="ECO:0000313" key="2">
    <source>
        <dbReference type="EMBL" id="GHC79492.1"/>
    </source>
</evidence>
<reference evidence="2" key="2">
    <citation type="submission" date="2020-09" db="EMBL/GenBank/DDBJ databases">
        <authorList>
            <person name="Sun Q."/>
            <person name="Kim S."/>
        </authorList>
    </citation>
    <scope>NUCLEOTIDE SEQUENCE</scope>
    <source>
        <strain evidence="2">KCTC 42097</strain>
    </source>
</reference>
<feature type="compositionally biased region" description="Basic and acidic residues" evidence="1">
    <location>
        <begin position="24"/>
        <end position="36"/>
    </location>
</feature>
<proteinExistence type="predicted"/>
<name>A0A8J3DUV8_9HYPH</name>
<reference evidence="2" key="1">
    <citation type="journal article" date="2014" name="Int. J. Syst. Evol. Microbiol.">
        <title>Complete genome sequence of Corynebacterium casei LMG S-19264T (=DSM 44701T), isolated from a smear-ripened cheese.</title>
        <authorList>
            <consortium name="US DOE Joint Genome Institute (JGI-PGF)"/>
            <person name="Walter F."/>
            <person name="Albersmeier A."/>
            <person name="Kalinowski J."/>
            <person name="Ruckert C."/>
        </authorList>
    </citation>
    <scope>NUCLEOTIDE SEQUENCE</scope>
    <source>
        <strain evidence="2">KCTC 42097</strain>
    </source>
</reference>
<sequence length="92" mass="9589">MQSNQNTPPTRGPGAAGVPESDERDTTDTERAEDSPAPKTSGAAPQGKEPLPNPIADRNPQGPREAGITPRPTDKPVIGGDNVPEEADPRDV</sequence>